<protein>
    <submittedName>
        <fullName evidence="2">Uncharacterized protein</fullName>
    </submittedName>
</protein>
<dbReference type="OrthoDB" id="10454506at2759"/>
<feature type="compositionally biased region" description="Polar residues" evidence="1">
    <location>
        <begin position="104"/>
        <end position="137"/>
    </location>
</feature>
<reference evidence="2 3" key="1">
    <citation type="submission" date="2016-03" db="EMBL/GenBank/DDBJ databases">
        <authorList>
            <person name="Ploux O."/>
        </authorList>
    </citation>
    <scope>NUCLEOTIDE SEQUENCE [LARGE SCALE GENOMIC DNA]</scope>
    <source>
        <strain evidence="2 3">UAMH 11012</strain>
    </source>
</reference>
<gene>
    <name evidence="2" type="ORF">PAC_18098</name>
</gene>
<dbReference type="AlphaFoldDB" id="A0A1L7XT51"/>
<feature type="region of interest" description="Disordered" evidence="1">
    <location>
        <begin position="156"/>
        <end position="180"/>
    </location>
</feature>
<accession>A0A1L7XT51</accession>
<keyword evidence="3" id="KW-1185">Reference proteome</keyword>
<proteinExistence type="predicted"/>
<feature type="compositionally biased region" description="Low complexity" evidence="1">
    <location>
        <begin position="47"/>
        <end position="66"/>
    </location>
</feature>
<name>A0A1L7XT51_9HELO</name>
<feature type="region of interest" description="Disordered" evidence="1">
    <location>
        <begin position="45"/>
        <end position="66"/>
    </location>
</feature>
<evidence type="ECO:0000256" key="1">
    <source>
        <dbReference type="SAM" id="MobiDB-lite"/>
    </source>
</evidence>
<dbReference type="Proteomes" id="UP000184330">
    <property type="component" value="Unassembled WGS sequence"/>
</dbReference>
<feature type="region of interest" description="Disordered" evidence="1">
    <location>
        <begin position="95"/>
        <end position="137"/>
    </location>
</feature>
<sequence>MESGYKTVLSLDNFLLSQTPQQPRFTERVKRIATMSFSQQDLYQGLPGASAPPNANANAPSAINNGENDAHVAAPVLYRHRRPSQVNYRLHQHQHQHMYGQPVAPSQSLFPVQPLSSYNTPSLSQTPGNESVSSTSSVNIQDAVRLYQEHYNVSQNVSAPTGQSGSQMSQPHPNNGQALPQPSDPAWVFCCADIMPGGDLFYPSTRYLYTHHHLAMILSILIKNPNRPTQSPANHFDDQVANAEWLISISNIIEHAPVPNNLADSNGSAGNQSHLENTNYYISGYNPAYWQNGFIRLASQEDLGAIGARMKELDFDGFEFLRVGCKTHGKDFAVKIWGMEQWVERELEVSRDVKKYEDGVRARRAAENADGLGAANTPDY</sequence>
<organism evidence="2 3">
    <name type="scientific">Phialocephala subalpina</name>
    <dbReference type="NCBI Taxonomy" id="576137"/>
    <lineage>
        <taxon>Eukaryota</taxon>
        <taxon>Fungi</taxon>
        <taxon>Dikarya</taxon>
        <taxon>Ascomycota</taxon>
        <taxon>Pezizomycotina</taxon>
        <taxon>Leotiomycetes</taxon>
        <taxon>Helotiales</taxon>
        <taxon>Mollisiaceae</taxon>
        <taxon>Phialocephala</taxon>
        <taxon>Phialocephala fortinii species complex</taxon>
    </lineage>
</organism>
<evidence type="ECO:0000313" key="3">
    <source>
        <dbReference type="Proteomes" id="UP000184330"/>
    </source>
</evidence>
<dbReference type="EMBL" id="FJOG01000052">
    <property type="protein sequence ID" value="CZR68199.1"/>
    <property type="molecule type" value="Genomic_DNA"/>
</dbReference>
<evidence type="ECO:0000313" key="2">
    <source>
        <dbReference type="EMBL" id="CZR68199.1"/>
    </source>
</evidence>